<dbReference type="CDD" id="cd01672">
    <property type="entry name" value="TMPK"/>
    <property type="match status" value="1"/>
</dbReference>
<evidence type="ECO:0000256" key="6">
    <source>
        <dbReference type="ARBA" id="ARBA00022741"/>
    </source>
</evidence>
<dbReference type="InterPro" id="IPR018095">
    <property type="entry name" value="Thymidylate_kin_CS"/>
</dbReference>
<dbReference type="PROSITE" id="PS01331">
    <property type="entry name" value="THYMIDYLATE_KINASE"/>
    <property type="match status" value="1"/>
</dbReference>
<dbReference type="PANTHER" id="PTHR10344">
    <property type="entry name" value="THYMIDYLATE KINASE"/>
    <property type="match status" value="1"/>
</dbReference>
<evidence type="ECO:0000256" key="8">
    <source>
        <dbReference type="ARBA" id="ARBA00022840"/>
    </source>
</evidence>
<dbReference type="EMBL" id="CP009245">
    <property type="protein sequence ID" value="APT84191.1"/>
    <property type="molecule type" value="Genomic_DNA"/>
</dbReference>
<evidence type="ECO:0000256" key="2">
    <source>
        <dbReference type="ARBA" id="ARBA00012980"/>
    </source>
</evidence>
<dbReference type="STRING" id="1431546.CAQU_02890"/>
<gene>
    <name evidence="10" type="primary">tmk</name>
    <name evidence="12" type="ORF">CAQU_02890</name>
</gene>
<dbReference type="OrthoDB" id="9774907at2"/>
<dbReference type="KEGG" id="caqu:CAQU_02890"/>
<evidence type="ECO:0000256" key="4">
    <source>
        <dbReference type="ARBA" id="ARBA00022679"/>
    </source>
</evidence>
<dbReference type="SUPFAM" id="SSF52540">
    <property type="entry name" value="P-loop containing nucleoside triphosphate hydrolases"/>
    <property type="match status" value="1"/>
</dbReference>
<comment type="function">
    <text evidence="10">Phosphorylation of dTMP to form dTDP in both de novo and salvage pathways of dTTP synthesis.</text>
</comment>
<dbReference type="Proteomes" id="UP000185478">
    <property type="component" value="Chromosome"/>
</dbReference>
<evidence type="ECO:0000259" key="11">
    <source>
        <dbReference type="Pfam" id="PF02223"/>
    </source>
</evidence>
<dbReference type="GO" id="GO:0006233">
    <property type="term" value="P:dTDP biosynthetic process"/>
    <property type="evidence" value="ECO:0007669"/>
    <property type="project" value="InterPro"/>
</dbReference>
<dbReference type="GO" id="GO:0006235">
    <property type="term" value="P:dTTP biosynthetic process"/>
    <property type="evidence" value="ECO:0007669"/>
    <property type="project" value="UniProtKB-UniRule"/>
</dbReference>
<keyword evidence="8 10" id="KW-0067">ATP-binding</keyword>
<dbReference type="InterPro" id="IPR039430">
    <property type="entry name" value="Thymidylate_kin-like_dom"/>
</dbReference>
<accession>A0A1L7CEC1</accession>
<sequence>MIIAIEGIDGAGKNTLTQALVSALRDDPHHPVAVTCAGFPRYGTRYADLASDALNHQMGDIVDSIHAMALLFALDREAFLHTLNDYAHGGPKQHEVLLLDRYVASNAAYTAARLDDPAGAQWVADLEFGRFRLPTPDLQILLDTPVELAQQRAASREAADASRTRDAYERDTSLQARTADNYRTLVATGWPHHSEWITAPADIDVSALAADIATRVRTRI</sequence>
<keyword evidence="7 10" id="KW-0418">Kinase</keyword>
<dbReference type="InterPro" id="IPR027417">
    <property type="entry name" value="P-loop_NTPase"/>
</dbReference>
<evidence type="ECO:0000256" key="3">
    <source>
        <dbReference type="ARBA" id="ARBA00017144"/>
    </source>
</evidence>
<feature type="domain" description="Thymidylate kinase-like" evidence="11">
    <location>
        <begin position="5"/>
        <end position="183"/>
    </location>
</feature>
<protein>
    <recommendedName>
        <fullName evidence="3 10">Thymidylate kinase</fullName>
        <ecNumber evidence="2 10">2.7.4.9</ecNumber>
    </recommendedName>
    <alternativeName>
        <fullName evidence="10">dTMP kinase</fullName>
    </alternativeName>
</protein>
<dbReference type="GO" id="GO:0004798">
    <property type="term" value="F:dTMP kinase activity"/>
    <property type="evidence" value="ECO:0007669"/>
    <property type="project" value="UniProtKB-UniRule"/>
</dbReference>
<dbReference type="GO" id="GO:0006227">
    <property type="term" value="P:dUDP biosynthetic process"/>
    <property type="evidence" value="ECO:0007669"/>
    <property type="project" value="TreeGrafter"/>
</dbReference>
<comment type="catalytic activity">
    <reaction evidence="9 10">
        <text>dTMP + ATP = dTDP + ADP</text>
        <dbReference type="Rhea" id="RHEA:13517"/>
        <dbReference type="ChEBI" id="CHEBI:30616"/>
        <dbReference type="ChEBI" id="CHEBI:58369"/>
        <dbReference type="ChEBI" id="CHEBI:63528"/>
        <dbReference type="ChEBI" id="CHEBI:456216"/>
        <dbReference type="EC" id="2.7.4.9"/>
    </reaction>
</comment>
<dbReference type="AlphaFoldDB" id="A0A1L7CEC1"/>
<evidence type="ECO:0000313" key="13">
    <source>
        <dbReference type="Proteomes" id="UP000185478"/>
    </source>
</evidence>
<proteinExistence type="inferred from homology"/>
<dbReference type="NCBIfam" id="NF005923">
    <property type="entry name" value="PRK07933.1"/>
    <property type="match status" value="1"/>
</dbReference>
<dbReference type="RefSeq" id="WP_075725031.1">
    <property type="nucleotide sequence ID" value="NZ_CP009245.1"/>
</dbReference>
<keyword evidence="13" id="KW-1185">Reference proteome</keyword>
<evidence type="ECO:0000256" key="5">
    <source>
        <dbReference type="ARBA" id="ARBA00022727"/>
    </source>
</evidence>
<comment type="caution">
    <text evidence="10">Lacks conserved residue(s) required for the propagation of feature annotation.</text>
</comment>
<organism evidence="12 13">
    <name type="scientific">Corynebacterium aquilae DSM 44791</name>
    <dbReference type="NCBI Taxonomy" id="1431546"/>
    <lineage>
        <taxon>Bacteria</taxon>
        <taxon>Bacillati</taxon>
        <taxon>Actinomycetota</taxon>
        <taxon>Actinomycetes</taxon>
        <taxon>Mycobacteriales</taxon>
        <taxon>Corynebacteriaceae</taxon>
        <taxon>Corynebacterium</taxon>
    </lineage>
</organism>
<comment type="similarity">
    <text evidence="1 10">Belongs to the thymidylate kinase family.</text>
</comment>
<dbReference type="PANTHER" id="PTHR10344:SF4">
    <property type="entry name" value="UMP-CMP KINASE 2, MITOCHONDRIAL"/>
    <property type="match status" value="1"/>
</dbReference>
<dbReference type="GO" id="GO:0005524">
    <property type="term" value="F:ATP binding"/>
    <property type="evidence" value="ECO:0007669"/>
    <property type="project" value="UniProtKB-UniRule"/>
</dbReference>
<dbReference type="EC" id="2.7.4.9" evidence="2 10"/>
<evidence type="ECO:0000256" key="9">
    <source>
        <dbReference type="ARBA" id="ARBA00048743"/>
    </source>
</evidence>
<dbReference type="GO" id="GO:0005829">
    <property type="term" value="C:cytosol"/>
    <property type="evidence" value="ECO:0007669"/>
    <property type="project" value="TreeGrafter"/>
</dbReference>
<dbReference type="Pfam" id="PF02223">
    <property type="entry name" value="Thymidylate_kin"/>
    <property type="match status" value="1"/>
</dbReference>
<evidence type="ECO:0000256" key="7">
    <source>
        <dbReference type="ARBA" id="ARBA00022777"/>
    </source>
</evidence>
<evidence type="ECO:0000256" key="1">
    <source>
        <dbReference type="ARBA" id="ARBA00009776"/>
    </source>
</evidence>
<reference evidence="12 13" key="1">
    <citation type="submission" date="2014-08" db="EMBL/GenBank/DDBJ databases">
        <title>Complete genome sequence of Corynebacterium aquilae S-613T(T) (=DSM 44791(T)), isolated from the choana of a healthy golden eagle.</title>
        <authorList>
            <person name="Ruckert C."/>
            <person name="Albersmeier A."/>
            <person name="Winkler A."/>
            <person name="Kalinowski J."/>
        </authorList>
    </citation>
    <scope>NUCLEOTIDE SEQUENCE [LARGE SCALE GENOMIC DNA]</scope>
    <source>
        <strain evidence="12 13">S-613</strain>
    </source>
</reference>
<dbReference type="InterPro" id="IPR018094">
    <property type="entry name" value="Thymidylate_kinase"/>
</dbReference>
<keyword evidence="5 10" id="KW-0545">Nucleotide biosynthesis</keyword>
<keyword evidence="4 10" id="KW-0808">Transferase</keyword>
<dbReference type="Gene3D" id="3.40.50.300">
    <property type="entry name" value="P-loop containing nucleotide triphosphate hydrolases"/>
    <property type="match status" value="1"/>
</dbReference>
<name>A0A1L7CEC1_9CORY</name>
<evidence type="ECO:0000256" key="10">
    <source>
        <dbReference type="HAMAP-Rule" id="MF_00165"/>
    </source>
</evidence>
<keyword evidence="6 10" id="KW-0547">Nucleotide-binding</keyword>
<dbReference type="HAMAP" id="MF_00165">
    <property type="entry name" value="Thymidylate_kinase"/>
    <property type="match status" value="1"/>
</dbReference>
<evidence type="ECO:0000313" key="12">
    <source>
        <dbReference type="EMBL" id="APT84191.1"/>
    </source>
</evidence>